<feature type="compositionally biased region" description="Low complexity" evidence="1">
    <location>
        <begin position="224"/>
        <end position="233"/>
    </location>
</feature>
<name>A0A8K0R723_9PLEO</name>
<accession>A0A8K0R723</accession>
<proteinExistence type="predicted"/>
<feature type="compositionally biased region" description="Basic and acidic residues" evidence="1">
    <location>
        <begin position="211"/>
        <end position="221"/>
    </location>
</feature>
<reference evidence="2" key="1">
    <citation type="journal article" date="2021" name="Nat. Commun.">
        <title>Genetic determinants of endophytism in the Arabidopsis root mycobiome.</title>
        <authorList>
            <person name="Mesny F."/>
            <person name="Miyauchi S."/>
            <person name="Thiergart T."/>
            <person name="Pickel B."/>
            <person name="Atanasova L."/>
            <person name="Karlsson M."/>
            <person name="Huettel B."/>
            <person name="Barry K.W."/>
            <person name="Haridas S."/>
            <person name="Chen C."/>
            <person name="Bauer D."/>
            <person name="Andreopoulos W."/>
            <person name="Pangilinan J."/>
            <person name="LaButti K."/>
            <person name="Riley R."/>
            <person name="Lipzen A."/>
            <person name="Clum A."/>
            <person name="Drula E."/>
            <person name="Henrissat B."/>
            <person name="Kohler A."/>
            <person name="Grigoriev I.V."/>
            <person name="Martin F.M."/>
            <person name="Hacquard S."/>
        </authorList>
    </citation>
    <scope>NUCLEOTIDE SEQUENCE</scope>
    <source>
        <strain evidence="2">MPI-SDFR-AT-0120</strain>
    </source>
</reference>
<evidence type="ECO:0000313" key="3">
    <source>
        <dbReference type="Proteomes" id="UP000813461"/>
    </source>
</evidence>
<dbReference type="OrthoDB" id="3767798at2759"/>
<organism evidence="2 3">
    <name type="scientific">Paraphoma chrysanthemicola</name>
    <dbReference type="NCBI Taxonomy" id="798071"/>
    <lineage>
        <taxon>Eukaryota</taxon>
        <taxon>Fungi</taxon>
        <taxon>Dikarya</taxon>
        <taxon>Ascomycota</taxon>
        <taxon>Pezizomycotina</taxon>
        <taxon>Dothideomycetes</taxon>
        <taxon>Pleosporomycetidae</taxon>
        <taxon>Pleosporales</taxon>
        <taxon>Pleosporineae</taxon>
        <taxon>Phaeosphaeriaceae</taxon>
        <taxon>Paraphoma</taxon>
    </lineage>
</organism>
<feature type="compositionally biased region" description="Acidic residues" evidence="1">
    <location>
        <begin position="477"/>
        <end position="494"/>
    </location>
</feature>
<dbReference type="EMBL" id="JAGMVJ010000008">
    <property type="protein sequence ID" value="KAH7088354.1"/>
    <property type="molecule type" value="Genomic_DNA"/>
</dbReference>
<dbReference type="Proteomes" id="UP000813461">
    <property type="component" value="Unassembled WGS sequence"/>
</dbReference>
<feature type="region of interest" description="Disordered" evidence="1">
    <location>
        <begin position="145"/>
        <end position="249"/>
    </location>
</feature>
<protein>
    <recommendedName>
        <fullName evidence="4">PWWP domain-containing protein</fullName>
    </recommendedName>
</protein>
<feature type="region of interest" description="Disordered" evidence="1">
    <location>
        <begin position="472"/>
        <end position="494"/>
    </location>
</feature>
<comment type="caution">
    <text evidence="2">The sequence shown here is derived from an EMBL/GenBank/DDBJ whole genome shotgun (WGS) entry which is preliminary data.</text>
</comment>
<dbReference type="AlphaFoldDB" id="A0A8K0R723"/>
<evidence type="ECO:0008006" key="4">
    <source>
        <dbReference type="Google" id="ProtNLM"/>
    </source>
</evidence>
<evidence type="ECO:0000256" key="1">
    <source>
        <dbReference type="SAM" id="MobiDB-lite"/>
    </source>
</evidence>
<keyword evidence="3" id="KW-1185">Reference proteome</keyword>
<sequence length="494" mass="56424">MALTKPGTYVLFSDPDSATLPWPAMVYVDDYAPRDVQSSRPSGYVTLVLLLGEPYRFRWAATRQLASYVSAEEAGLTIRSRELRQAYEAAEFMRATQLGLSYWRTVVDEQFTNIADPVGDSDLVGTEEELDDELKEALRISHEQYYRPSTSIRPEPSPSHRKRFERRSSSVTLDNDSDMELYEEPSVNAMCQPSPKRFRPSRMQDAGTVSTDRDLLSRSDGRASLFSSSQSSSMPEPKRSNTRQTQNGRSAIKDVLNGWGALGQKSNGPTSDVVEGDLCESRDFVQLRVGQNLDILTLQKKDVWDRPYFKDSRGGLNHFILNEENTYELRHPGLAEIDVVDFQFVAEYLTVGEFGIRFPDDKEQAKEAVAQCVSAWESAEKLTMGDMLEHIAEKVKYIEWDNEDVLTLAILVYGSSGPRLPAHDAMRDWISGYLAHHFWVYIKDDAITNPFRKRLRRLRELERDVFQKRTQHLTTGVEDEDDESDEERINDEDL</sequence>
<gene>
    <name evidence="2" type="ORF">FB567DRAFT_337168</name>
</gene>
<evidence type="ECO:0000313" key="2">
    <source>
        <dbReference type="EMBL" id="KAH7088354.1"/>
    </source>
</evidence>